<sequence length="260" mass="29705">MPEIPEVAYQKIYVDSTSLHKKIVKVDLGADKIFQSPKKDFKERLLNNELVSSEQIGKYLLLELKDKAYLVIHFGMTGKLDYFNHDEVDKHAQLTLTFEEGSKLSFICPRKFGKLFLTESVEEFRKQQKLGPHASDLSEKEFKELFENKKGNVKTALMDQSFIAGLGNLYVDELLFHSGIHPKAKSEKLSKADLSKMYKNMIEVLDTVTKSKTEGTKLPDSYLRPHRTEGEDCPNGKGKIEMIKVGGRSTYFCPECQEQK</sequence>
<dbReference type="Pfam" id="PF06831">
    <property type="entry name" value="H2TH"/>
    <property type="match status" value="1"/>
</dbReference>
<dbReference type="InterPro" id="IPR015886">
    <property type="entry name" value="H2TH_FPG"/>
</dbReference>
<dbReference type="PROSITE" id="PS51068">
    <property type="entry name" value="FPG_CAT"/>
    <property type="match status" value="1"/>
</dbReference>
<keyword evidence="4" id="KW-0479">Metal-binding</keyword>
<keyword evidence="11" id="KW-0456">Lyase</keyword>
<evidence type="ECO:0000313" key="19">
    <source>
        <dbReference type="Proteomes" id="UP000460416"/>
    </source>
</evidence>
<keyword evidence="6 14" id="KW-0863">Zinc-finger</keyword>
<comment type="cofactor">
    <cofactor evidence="2">
        <name>Zn(2+)</name>
        <dbReference type="ChEBI" id="CHEBI:29105"/>
    </cofactor>
</comment>
<dbReference type="SUPFAM" id="SSF57716">
    <property type="entry name" value="Glucocorticoid receptor-like (DNA-binding domain)"/>
    <property type="match status" value="1"/>
</dbReference>
<protein>
    <submittedName>
        <fullName evidence="18">Fpg/Nei family DNA glycosylase</fullName>
    </submittedName>
</protein>
<comment type="catalytic activity">
    <reaction evidence="1">
        <text>Hydrolysis of DNA containing ring-opened 7-methylguanine residues, releasing 2,6-diamino-4-hydroxy-5-(N-methyl)formamidopyrimidine.</text>
        <dbReference type="EC" id="3.2.2.23"/>
    </reaction>
</comment>
<dbReference type="InterPro" id="IPR012319">
    <property type="entry name" value="FPG_cat"/>
</dbReference>
<dbReference type="PANTHER" id="PTHR22993">
    <property type="entry name" value="FORMAMIDOPYRIMIDINE-DNA GLYCOSYLASE"/>
    <property type="match status" value="1"/>
</dbReference>
<dbReference type="EMBL" id="VJVW01000004">
    <property type="protein sequence ID" value="MUP43277.1"/>
    <property type="molecule type" value="Genomic_DNA"/>
</dbReference>
<reference evidence="18 19" key="1">
    <citation type="submission" date="2019-07" db="EMBL/GenBank/DDBJ databases">
        <title>Gramella aestuarii sp. nov., isolated from a tidal flat, and emended description of Gramella echinicola.</title>
        <authorList>
            <person name="Liu L."/>
        </authorList>
    </citation>
    <scope>NUCLEOTIDE SEQUENCE [LARGE SCALE GENOMIC DNA]</scope>
    <source>
        <strain evidence="18 19">BS12</strain>
    </source>
</reference>
<keyword evidence="7" id="KW-0378">Hydrolase</keyword>
<dbReference type="GO" id="GO:0016829">
    <property type="term" value="F:lyase activity"/>
    <property type="evidence" value="ECO:0007669"/>
    <property type="project" value="UniProtKB-KW"/>
</dbReference>
<evidence type="ECO:0000256" key="11">
    <source>
        <dbReference type="ARBA" id="ARBA00023239"/>
    </source>
</evidence>
<dbReference type="SUPFAM" id="SSF81624">
    <property type="entry name" value="N-terminal domain of MutM-like DNA repair proteins"/>
    <property type="match status" value="1"/>
</dbReference>
<keyword evidence="8" id="KW-0862">Zinc</keyword>
<evidence type="ECO:0000256" key="15">
    <source>
        <dbReference type="SAM" id="MobiDB-lite"/>
    </source>
</evidence>
<dbReference type="PROSITE" id="PS51066">
    <property type="entry name" value="ZF_FPG_2"/>
    <property type="match status" value="1"/>
</dbReference>
<keyword evidence="10" id="KW-0234">DNA repair</keyword>
<evidence type="ECO:0000256" key="2">
    <source>
        <dbReference type="ARBA" id="ARBA00001947"/>
    </source>
</evidence>
<dbReference type="RefSeq" id="WP_156276966.1">
    <property type="nucleotide sequence ID" value="NZ_BAABGI010000001.1"/>
</dbReference>
<dbReference type="Gene3D" id="1.10.8.50">
    <property type="match status" value="1"/>
</dbReference>
<evidence type="ECO:0000256" key="10">
    <source>
        <dbReference type="ARBA" id="ARBA00023204"/>
    </source>
</evidence>
<keyword evidence="12" id="KW-0511">Multifunctional enzyme</keyword>
<evidence type="ECO:0000256" key="8">
    <source>
        <dbReference type="ARBA" id="ARBA00022833"/>
    </source>
</evidence>
<keyword evidence="19" id="KW-1185">Reference proteome</keyword>
<gene>
    <name evidence="18" type="ORF">FLP08_11885</name>
</gene>
<dbReference type="Proteomes" id="UP000460416">
    <property type="component" value="Unassembled WGS sequence"/>
</dbReference>
<proteinExistence type="inferred from homology"/>
<evidence type="ECO:0000256" key="4">
    <source>
        <dbReference type="ARBA" id="ARBA00022723"/>
    </source>
</evidence>
<name>A0A7K1LR50_9FLAO</name>
<evidence type="ECO:0000256" key="9">
    <source>
        <dbReference type="ARBA" id="ARBA00023125"/>
    </source>
</evidence>
<evidence type="ECO:0000256" key="13">
    <source>
        <dbReference type="ARBA" id="ARBA00023295"/>
    </source>
</evidence>
<dbReference type="AlphaFoldDB" id="A0A7K1LR50"/>
<keyword evidence="13" id="KW-0326">Glycosidase</keyword>
<comment type="caution">
    <text evidence="18">The sequence shown here is derived from an EMBL/GenBank/DDBJ whole genome shotgun (WGS) entry which is preliminary data.</text>
</comment>
<dbReference type="InterPro" id="IPR035937">
    <property type="entry name" value="FPG_N"/>
</dbReference>
<dbReference type="GO" id="GO:0006284">
    <property type="term" value="P:base-excision repair"/>
    <property type="evidence" value="ECO:0007669"/>
    <property type="project" value="InterPro"/>
</dbReference>
<dbReference type="SMART" id="SM00898">
    <property type="entry name" value="Fapy_DNA_glyco"/>
    <property type="match status" value="1"/>
</dbReference>
<dbReference type="GO" id="GO:0003684">
    <property type="term" value="F:damaged DNA binding"/>
    <property type="evidence" value="ECO:0007669"/>
    <property type="project" value="InterPro"/>
</dbReference>
<dbReference type="CDD" id="cd08976">
    <property type="entry name" value="BaFpgNei_N_4"/>
    <property type="match status" value="1"/>
</dbReference>
<dbReference type="SMART" id="SM01232">
    <property type="entry name" value="H2TH"/>
    <property type="match status" value="1"/>
</dbReference>
<evidence type="ECO:0000313" key="18">
    <source>
        <dbReference type="EMBL" id="MUP43277.1"/>
    </source>
</evidence>
<keyword evidence="9" id="KW-0238">DNA-binding</keyword>
<accession>A0A7K1LR50</accession>
<evidence type="ECO:0000259" key="16">
    <source>
        <dbReference type="PROSITE" id="PS51066"/>
    </source>
</evidence>
<evidence type="ECO:0000256" key="1">
    <source>
        <dbReference type="ARBA" id="ARBA00001668"/>
    </source>
</evidence>
<keyword evidence="5" id="KW-0227">DNA damage</keyword>
<feature type="domain" description="Formamidopyrimidine-DNA glycosylase catalytic" evidence="17">
    <location>
        <begin position="2"/>
        <end position="113"/>
    </location>
</feature>
<dbReference type="GO" id="GO:0008534">
    <property type="term" value="F:oxidized purine nucleobase lesion DNA N-glycosylase activity"/>
    <property type="evidence" value="ECO:0007669"/>
    <property type="project" value="UniProtKB-EC"/>
</dbReference>
<feature type="domain" description="FPG-type" evidence="16">
    <location>
        <begin position="224"/>
        <end position="258"/>
    </location>
</feature>
<evidence type="ECO:0000256" key="6">
    <source>
        <dbReference type="ARBA" id="ARBA00022771"/>
    </source>
</evidence>
<dbReference type="GO" id="GO:0008270">
    <property type="term" value="F:zinc ion binding"/>
    <property type="evidence" value="ECO:0007669"/>
    <property type="project" value="UniProtKB-KW"/>
</dbReference>
<evidence type="ECO:0000256" key="7">
    <source>
        <dbReference type="ARBA" id="ARBA00022801"/>
    </source>
</evidence>
<dbReference type="InterPro" id="IPR010979">
    <property type="entry name" value="Ribosomal_uS13-like_H2TH"/>
</dbReference>
<dbReference type="InterPro" id="IPR010663">
    <property type="entry name" value="Znf_FPG/IleRS"/>
</dbReference>
<organism evidence="18 19">
    <name type="scientific">Christiangramia aestuarii</name>
    <dbReference type="NCBI Taxonomy" id="1028746"/>
    <lineage>
        <taxon>Bacteria</taxon>
        <taxon>Pseudomonadati</taxon>
        <taxon>Bacteroidota</taxon>
        <taxon>Flavobacteriia</taxon>
        <taxon>Flavobacteriales</taxon>
        <taxon>Flavobacteriaceae</taxon>
        <taxon>Christiangramia</taxon>
    </lineage>
</organism>
<evidence type="ECO:0000256" key="14">
    <source>
        <dbReference type="PROSITE-ProRule" id="PRU00391"/>
    </source>
</evidence>
<feature type="region of interest" description="Disordered" evidence="15">
    <location>
        <begin position="215"/>
        <end position="235"/>
    </location>
</feature>
<dbReference type="Pfam" id="PF06827">
    <property type="entry name" value="zf-FPG_IleRS"/>
    <property type="match status" value="1"/>
</dbReference>
<dbReference type="GO" id="GO:0003906">
    <property type="term" value="F:DNA-(apurinic or apyrimidinic site) endonuclease activity"/>
    <property type="evidence" value="ECO:0007669"/>
    <property type="project" value="InterPro"/>
</dbReference>
<dbReference type="InterPro" id="IPR000214">
    <property type="entry name" value="Znf_DNA_glyclase/AP_lyase"/>
</dbReference>
<evidence type="ECO:0000256" key="12">
    <source>
        <dbReference type="ARBA" id="ARBA00023268"/>
    </source>
</evidence>
<dbReference type="SUPFAM" id="SSF46946">
    <property type="entry name" value="S13-like H2TH domain"/>
    <property type="match status" value="1"/>
</dbReference>
<evidence type="ECO:0000256" key="3">
    <source>
        <dbReference type="ARBA" id="ARBA00009409"/>
    </source>
</evidence>
<evidence type="ECO:0000259" key="17">
    <source>
        <dbReference type="PROSITE" id="PS51068"/>
    </source>
</evidence>
<dbReference type="PANTHER" id="PTHR22993:SF9">
    <property type="entry name" value="FORMAMIDOPYRIMIDINE-DNA GLYCOSYLASE"/>
    <property type="match status" value="1"/>
</dbReference>
<dbReference type="Gene3D" id="3.20.190.10">
    <property type="entry name" value="MutM-like, N-terminal"/>
    <property type="match status" value="1"/>
</dbReference>
<comment type="similarity">
    <text evidence="3">Belongs to the FPG family.</text>
</comment>
<dbReference type="Pfam" id="PF01149">
    <property type="entry name" value="Fapy_DNA_glyco"/>
    <property type="match status" value="1"/>
</dbReference>
<evidence type="ECO:0000256" key="5">
    <source>
        <dbReference type="ARBA" id="ARBA00022763"/>
    </source>
</evidence>
<dbReference type="OrthoDB" id="9800855at2"/>